<dbReference type="GO" id="GO:0004713">
    <property type="term" value="F:protein tyrosine kinase activity"/>
    <property type="evidence" value="ECO:0007669"/>
    <property type="project" value="TreeGrafter"/>
</dbReference>
<dbReference type="PANTHER" id="PTHR32309">
    <property type="entry name" value="TYROSINE-PROTEIN KINASE"/>
    <property type="match status" value="1"/>
</dbReference>
<keyword evidence="1" id="KW-1133">Transmembrane helix</keyword>
<comment type="caution">
    <text evidence="2">The sequence shown here is derived from an EMBL/GenBank/DDBJ whole genome shotgun (WGS) entry which is preliminary data.</text>
</comment>
<dbReference type="InterPro" id="IPR050445">
    <property type="entry name" value="Bact_polysacc_biosynth/exp"/>
</dbReference>
<keyword evidence="1" id="KW-0812">Transmembrane</keyword>
<protein>
    <recommendedName>
        <fullName evidence="4">Polysaccharide chain length determinant N-terminal domain-containing protein</fullName>
    </recommendedName>
</protein>
<dbReference type="GO" id="GO:0005886">
    <property type="term" value="C:plasma membrane"/>
    <property type="evidence" value="ECO:0007669"/>
    <property type="project" value="TreeGrafter"/>
</dbReference>
<keyword evidence="1" id="KW-0472">Membrane</keyword>
<feature type="transmembrane region" description="Helical" evidence="1">
    <location>
        <begin position="262"/>
        <end position="281"/>
    </location>
</feature>
<reference evidence="2" key="1">
    <citation type="submission" date="2020-10" db="EMBL/GenBank/DDBJ databases">
        <title>Connecting structure to function with the recovery of over 1000 high-quality activated sludge metagenome-assembled genomes encoding full-length rRNA genes using long-read sequencing.</title>
        <authorList>
            <person name="Singleton C.M."/>
            <person name="Petriglieri F."/>
            <person name="Kristensen J.M."/>
            <person name="Kirkegaard R.H."/>
            <person name="Michaelsen T.Y."/>
            <person name="Andersen M.H."/>
            <person name="Karst S.M."/>
            <person name="Dueholm M.S."/>
            <person name="Nielsen P.H."/>
            <person name="Albertsen M."/>
        </authorList>
    </citation>
    <scope>NUCLEOTIDE SEQUENCE</scope>
    <source>
        <strain evidence="2">Skiv_18-Q3-R9-52_MAXAC.067</strain>
    </source>
</reference>
<proteinExistence type="predicted"/>
<evidence type="ECO:0000313" key="2">
    <source>
        <dbReference type="EMBL" id="MBK9797957.1"/>
    </source>
</evidence>
<dbReference type="Proteomes" id="UP000886657">
    <property type="component" value="Unassembled WGS sequence"/>
</dbReference>
<name>A0A9D7XJ37_9BACT</name>
<sequence>MVGLTMGVLTALVMICLPNQYKSEARVLAADSRSGTSGAAAMAAAAVGVSIPGQESADAAYVDILNSRSLRESLLKTTFTFKVRTWLLGAAQSRQQTLYEFLDTKNLDRAVKELKTRITIRRDPKSKLLTLIVETESPQLSQQVVQRMVTMLDEFVVDKARTRGGAKAAFAEKRLAEARIELAQAEEAFRVFLDGNRNYLQSTDPSVRLKGQRLDSELKLRTQLLTTLAIGREQALLEEKNDMPILNVLDAGNLPIDKSAPARGTVVLAVLVLATALTWFLQNRSKVLARLVREPSPAV</sequence>
<dbReference type="EMBL" id="JADKIO010000012">
    <property type="protein sequence ID" value="MBK9797957.1"/>
    <property type="molecule type" value="Genomic_DNA"/>
</dbReference>
<dbReference type="AlphaFoldDB" id="A0A9D7XJ37"/>
<evidence type="ECO:0000313" key="3">
    <source>
        <dbReference type="Proteomes" id="UP000886657"/>
    </source>
</evidence>
<evidence type="ECO:0000256" key="1">
    <source>
        <dbReference type="SAM" id="Phobius"/>
    </source>
</evidence>
<evidence type="ECO:0008006" key="4">
    <source>
        <dbReference type="Google" id="ProtNLM"/>
    </source>
</evidence>
<gene>
    <name evidence="2" type="ORF">IPP58_16035</name>
</gene>
<accession>A0A9D7XJ37</accession>
<organism evidence="2 3">
    <name type="scientific">Candidatus Geothrix skivensis</name>
    <dbReference type="NCBI Taxonomy" id="2954439"/>
    <lineage>
        <taxon>Bacteria</taxon>
        <taxon>Pseudomonadati</taxon>
        <taxon>Acidobacteriota</taxon>
        <taxon>Holophagae</taxon>
        <taxon>Holophagales</taxon>
        <taxon>Holophagaceae</taxon>
        <taxon>Geothrix</taxon>
    </lineage>
</organism>
<dbReference type="PANTHER" id="PTHR32309:SF13">
    <property type="entry name" value="FERRIC ENTEROBACTIN TRANSPORT PROTEIN FEPE"/>
    <property type="match status" value="1"/>
</dbReference>